<dbReference type="Proteomes" id="UP000757232">
    <property type="component" value="Unassembled WGS sequence"/>
</dbReference>
<dbReference type="EMBL" id="LNZH02000062">
    <property type="protein sequence ID" value="OCB91810.1"/>
    <property type="molecule type" value="Genomic_DNA"/>
</dbReference>
<comment type="caution">
    <text evidence="2">The sequence shown here is derived from an EMBL/GenBank/DDBJ whole genome shotgun (WGS) entry which is preliminary data.</text>
</comment>
<keyword evidence="3" id="KW-1185">Reference proteome</keyword>
<reference evidence="2" key="1">
    <citation type="submission" date="2016-06" db="EMBL/GenBank/DDBJ databases">
        <title>Draft Genome sequence of the fungus Inonotus baumii.</title>
        <authorList>
            <person name="Zhu H."/>
            <person name="Lin W."/>
        </authorList>
    </citation>
    <scope>NUCLEOTIDE SEQUENCE</scope>
    <source>
        <strain evidence="2">821</strain>
    </source>
</reference>
<dbReference type="Pfam" id="PF16761">
    <property type="entry name" value="Clr2_transil"/>
    <property type="match status" value="1"/>
</dbReference>
<dbReference type="PANTHER" id="PTHR38046">
    <property type="entry name" value="CRYPTIC LOCI REGULATOR 2"/>
    <property type="match status" value="1"/>
</dbReference>
<gene>
    <name evidence="2" type="ORF">A7U60_g923</name>
</gene>
<dbReference type="GO" id="GO:0033553">
    <property type="term" value="C:rDNA heterochromatin"/>
    <property type="evidence" value="ECO:0007669"/>
    <property type="project" value="TreeGrafter"/>
</dbReference>
<evidence type="ECO:0000259" key="1">
    <source>
        <dbReference type="Pfam" id="PF16761"/>
    </source>
</evidence>
<dbReference type="InterPro" id="IPR031915">
    <property type="entry name" value="Clr2_N"/>
</dbReference>
<sequence length="422" mass="47522">MRPFNVYVHPDFSYQPYESYHGSNVYPSRRIALALVLISAGAALAGSLRYSEDLTARHRLCASTKRLSFRSVLRSERHVSLLASDVSLSVASLFGVHRTRRICQLIFIPFRHILHHIFVPCLLYLDLVFRGSPRPPVLPPSVLFVSPRFIWCHASPPSSHSLDSSRFISVKIIIIHRHHHHHHHHDAVPGTRMPNPYSGEPKCLVMTNAPDIEITGSDSDPRKVPKTVVLGKEELQGADKEHQAYWRDTIAMYVMHEGRFWPGLKSNSTFKMTKLPAGYGLYVSTRPKGEQDHYLYGFKSNGSHGVAFRSPAEFALHAKWLAFGCPKGACECKYCSRTSQKVIAARLKAATKGAEMPKKPGVNVKRVNKRKVNTSASKRATKRSRVDNMFIPAKDYTVGTSYVSELHKQRLAARADDKDFSD</sequence>
<dbReference type="InterPro" id="IPR038986">
    <property type="entry name" value="Clr2"/>
</dbReference>
<proteinExistence type="predicted"/>
<dbReference type="GO" id="GO:0031934">
    <property type="term" value="C:mating-type region heterochromatin"/>
    <property type="evidence" value="ECO:0007669"/>
    <property type="project" value="TreeGrafter"/>
</dbReference>
<dbReference type="GO" id="GO:0070824">
    <property type="term" value="C:SHREC complex"/>
    <property type="evidence" value="ECO:0007669"/>
    <property type="project" value="InterPro"/>
</dbReference>
<protein>
    <recommendedName>
        <fullName evidence="1">Cryptic loci regulator 2 N-terminal domain-containing protein</fullName>
    </recommendedName>
</protein>
<feature type="domain" description="Cryptic loci regulator 2 N-terminal" evidence="1">
    <location>
        <begin position="271"/>
        <end position="335"/>
    </location>
</feature>
<organism evidence="2 3">
    <name type="scientific">Sanghuangporus baumii</name>
    <name type="common">Phellinus baumii</name>
    <dbReference type="NCBI Taxonomy" id="108892"/>
    <lineage>
        <taxon>Eukaryota</taxon>
        <taxon>Fungi</taxon>
        <taxon>Dikarya</taxon>
        <taxon>Basidiomycota</taxon>
        <taxon>Agaricomycotina</taxon>
        <taxon>Agaricomycetes</taxon>
        <taxon>Hymenochaetales</taxon>
        <taxon>Hymenochaetaceae</taxon>
        <taxon>Sanghuangporus</taxon>
    </lineage>
</organism>
<evidence type="ECO:0000313" key="2">
    <source>
        <dbReference type="EMBL" id="OCB91810.1"/>
    </source>
</evidence>
<name>A0A9Q5I511_SANBA</name>
<dbReference type="OrthoDB" id="3268115at2759"/>
<evidence type="ECO:0000313" key="3">
    <source>
        <dbReference type="Proteomes" id="UP000757232"/>
    </source>
</evidence>
<accession>A0A9Q5I511</accession>
<dbReference type="PANTHER" id="PTHR38046:SF1">
    <property type="entry name" value="CRYPTIC LOCI REGULATOR 2"/>
    <property type="match status" value="1"/>
</dbReference>
<dbReference type="AlphaFoldDB" id="A0A9Q5I511"/>
<dbReference type="GO" id="GO:0030466">
    <property type="term" value="P:silent mating-type cassette heterochromatin formation"/>
    <property type="evidence" value="ECO:0007669"/>
    <property type="project" value="TreeGrafter"/>
</dbReference>